<evidence type="ECO:0000313" key="2">
    <source>
        <dbReference type="EMBL" id="PIO62865.1"/>
    </source>
</evidence>
<sequence>MDPTFGDVMARHCTLTCKRCDDVEFEDEYGVHSTFYETFHQSSAEKRNTKVQVQKASQISAASPA</sequence>
<gene>
    <name evidence="2" type="ORF">TELCIR_15559</name>
</gene>
<dbReference type="AlphaFoldDB" id="A0A2G9TY47"/>
<proteinExistence type="predicted"/>
<feature type="region of interest" description="Disordered" evidence="1">
    <location>
        <begin position="46"/>
        <end position="65"/>
    </location>
</feature>
<evidence type="ECO:0008006" key="4">
    <source>
        <dbReference type="Google" id="ProtNLM"/>
    </source>
</evidence>
<accession>A0A2G9TY47</accession>
<name>A0A2G9TY47_TELCI</name>
<reference evidence="2 3" key="1">
    <citation type="submission" date="2015-09" db="EMBL/GenBank/DDBJ databases">
        <title>Draft genome of the parasitic nematode Teladorsagia circumcincta isolate WARC Sus (inbred).</title>
        <authorList>
            <person name="Mitreva M."/>
        </authorList>
    </citation>
    <scope>NUCLEOTIDE SEQUENCE [LARGE SCALE GENOMIC DNA]</scope>
    <source>
        <strain evidence="2 3">S</strain>
    </source>
</reference>
<dbReference type="Proteomes" id="UP000230423">
    <property type="component" value="Unassembled WGS sequence"/>
</dbReference>
<keyword evidence="3" id="KW-1185">Reference proteome</keyword>
<feature type="compositionally biased region" description="Polar residues" evidence="1">
    <location>
        <begin position="50"/>
        <end position="65"/>
    </location>
</feature>
<evidence type="ECO:0000313" key="3">
    <source>
        <dbReference type="Proteomes" id="UP000230423"/>
    </source>
</evidence>
<evidence type="ECO:0000256" key="1">
    <source>
        <dbReference type="SAM" id="MobiDB-lite"/>
    </source>
</evidence>
<organism evidence="2 3">
    <name type="scientific">Teladorsagia circumcincta</name>
    <name type="common">Brown stomach worm</name>
    <name type="synonym">Ostertagia circumcincta</name>
    <dbReference type="NCBI Taxonomy" id="45464"/>
    <lineage>
        <taxon>Eukaryota</taxon>
        <taxon>Metazoa</taxon>
        <taxon>Ecdysozoa</taxon>
        <taxon>Nematoda</taxon>
        <taxon>Chromadorea</taxon>
        <taxon>Rhabditida</taxon>
        <taxon>Rhabditina</taxon>
        <taxon>Rhabditomorpha</taxon>
        <taxon>Strongyloidea</taxon>
        <taxon>Trichostrongylidae</taxon>
        <taxon>Teladorsagia</taxon>
    </lineage>
</organism>
<protein>
    <recommendedName>
        <fullName evidence="4">ShKT domain-containing protein</fullName>
    </recommendedName>
</protein>
<dbReference type="OrthoDB" id="270651at2759"/>
<dbReference type="EMBL" id="KZ351572">
    <property type="protein sequence ID" value="PIO62865.1"/>
    <property type="molecule type" value="Genomic_DNA"/>
</dbReference>